<feature type="transmembrane region" description="Helical" evidence="1">
    <location>
        <begin position="130"/>
        <end position="150"/>
    </location>
</feature>
<reference evidence="2 4" key="1">
    <citation type="journal article" date="2008" name="Science">
        <title>The Physcomitrella genome reveals evolutionary insights into the conquest of land by plants.</title>
        <authorList>
            <person name="Rensing S."/>
            <person name="Lang D."/>
            <person name="Zimmer A."/>
            <person name="Terry A."/>
            <person name="Salamov A."/>
            <person name="Shapiro H."/>
            <person name="Nishiyama T."/>
            <person name="Perroud P.-F."/>
            <person name="Lindquist E."/>
            <person name="Kamisugi Y."/>
            <person name="Tanahashi T."/>
            <person name="Sakakibara K."/>
            <person name="Fujita T."/>
            <person name="Oishi K."/>
            <person name="Shin-I T."/>
            <person name="Kuroki Y."/>
            <person name="Toyoda A."/>
            <person name="Suzuki Y."/>
            <person name="Hashimoto A."/>
            <person name="Yamaguchi K."/>
            <person name="Sugano A."/>
            <person name="Kohara Y."/>
            <person name="Fujiyama A."/>
            <person name="Anterola A."/>
            <person name="Aoki S."/>
            <person name="Ashton N."/>
            <person name="Barbazuk W.B."/>
            <person name="Barker E."/>
            <person name="Bennetzen J."/>
            <person name="Bezanilla M."/>
            <person name="Blankenship R."/>
            <person name="Cho S.H."/>
            <person name="Dutcher S."/>
            <person name="Estelle M."/>
            <person name="Fawcett J.A."/>
            <person name="Gundlach H."/>
            <person name="Hanada K."/>
            <person name="Heyl A."/>
            <person name="Hicks K.A."/>
            <person name="Hugh J."/>
            <person name="Lohr M."/>
            <person name="Mayer K."/>
            <person name="Melkozernov A."/>
            <person name="Murata T."/>
            <person name="Nelson D."/>
            <person name="Pils B."/>
            <person name="Prigge M."/>
            <person name="Reiss B."/>
            <person name="Renner T."/>
            <person name="Rombauts S."/>
            <person name="Rushton P."/>
            <person name="Sanderfoot A."/>
            <person name="Schween G."/>
            <person name="Shiu S.-H."/>
            <person name="Stueber K."/>
            <person name="Theodoulou F.L."/>
            <person name="Tu H."/>
            <person name="Van de Peer Y."/>
            <person name="Verrier P.J."/>
            <person name="Waters E."/>
            <person name="Wood A."/>
            <person name="Yang L."/>
            <person name="Cove D."/>
            <person name="Cuming A."/>
            <person name="Hasebe M."/>
            <person name="Lucas S."/>
            <person name="Mishler D.B."/>
            <person name="Reski R."/>
            <person name="Grigoriev I."/>
            <person name="Quatrano R.S."/>
            <person name="Boore J.L."/>
        </authorList>
    </citation>
    <scope>NUCLEOTIDE SEQUENCE [LARGE SCALE GENOMIC DNA]</scope>
    <source>
        <strain evidence="3 4">cv. Gransden 2004</strain>
    </source>
</reference>
<dbReference type="InterPro" id="IPR034628">
    <property type="entry name" value="MEX1/MEX1-like"/>
</dbReference>
<dbReference type="RefSeq" id="XP_024363481.1">
    <property type="nucleotide sequence ID" value="XM_024507713.2"/>
</dbReference>
<dbReference type="GO" id="GO:0009941">
    <property type="term" value="C:chloroplast envelope"/>
    <property type="evidence" value="ECO:0000318"/>
    <property type="project" value="GO_Central"/>
</dbReference>
<dbReference type="Proteomes" id="UP000006727">
    <property type="component" value="Chromosome 24"/>
</dbReference>
<dbReference type="GO" id="GO:0005363">
    <property type="term" value="F:maltose transmembrane transporter activity"/>
    <property type="evidence" value="ECO:0000318"/>
    <property type="project" value="GO_Central"/>
</dbReference>
<feature type="transmembrane region" description="Helical" evidence="1">
    <location>
        <begin position="243"/>
        <end position="264"/>
    </location>
</feature>
<reference evidence="3" key="3">
    <citation type="submission" date="2020-12" db="UniProtKB">
        <authorList>
            <consortium name="EnsemblPlants"/>
        </authorList>
    </citation>
    <scope>IDENTIFICATION</scope>
</reference>
<feature type="transmembrane region" description="Helical" evidence="1">
    <location>
        <begin position="156"/>
        <end position="176"/>
    </location>
</feature>
<dbReference type="Gramene" id="Pp3c24_890V3.1">
    <property type="protein sequence ID" value="Pp3c24_890V3.1"/>
    <property type="gene ID" value="Pp3c24_890"/>
</dbReference>
<name>A0A2K1IF43_PHYPA</name>
<keyword evidence="1" id="KW-1133">Transmembrane helix</keyword>
<keyword evidence="1" id="KW-0812">Transmembrane</keyword>
<dbReference type="GeneID" id="112276419"/>
<gene>
    <name evidence="3" type="primary">LOC112276419</name>
    <name evidence="2" type="ORF">PHYPA_028483</name>
</gene>
<evidence type="ECO:0000313" key="4">
    <source>
        <dbReference type="Proteomes" id="UP000006727"/>
    </source>
</evidence>
<feature type="transmembrane region" description="Helical" evidence="1">
    <location>
        <begin position="99"/>
        <end position="123"/>
    </location>
</feature>
<evidence type="ECO:0000313" key="2">
    <source>
        <dbReference type="EMBL" id="PNR27891.1"/>
    </source>
</evidence>
<accession>A0A2K1IF43</accession>
<dbReference type="STRING" id="3218.A0A2K1IF43"/>
<sequence>MASIAVPHGLVGDSSPESQSLVIGAKDLEGGEYGTFSNKEPEVLLEYWKNSADEKDADYTRLNTVTGRLAECATLAFLFLQLPQIILNTKNLMTGDFAALFAVPWMGQLTGLLGNLSLLSYFAGKRERGAMIVQAVGVASTLIVLMQLAIAGAMPLPAFGATATAVVVGYILNLLNYQGLLRPSIWQVWEEAVTIGGVTVLPQVMWSTFEPALPHSMLPSMVWGTVMVSLVVLARMGKLSEKVLLYMGGVSAWTATLLFMWGPIAQMWTNYVNPANIKGLSSQTVLLAMIGNGLLLPRALFIRDFMWFTGSSWGCSLAGEGILISMYINGCVSSALFWVVSAGYVSWIGGMLHKDKRAYKLPSIFSPLRELVSGSRQYHG</sequence>
<dbReference type="AlphaFoldDB" id="A0A2K1IF43"/>
<reference evidence="2 4" key="2">
    <citation type="journal article" date="2018" name="Plant J.">
        <title>The Physcomitrella patens chromosome-scale assembly reveals moss genome structure and evolution.</title>
        <authorList>
            <person name="Lang D."/>
            <person name="Ullrich K.K."/>
            <person name="Murat F."/>
            <person name="Fuchs J."/>
            <person name="Jenkins J."/>
            <person name="Haas F.B."/>
            <person name="Piednoel M."/>
            <person name="Gundlach H."/>
            <person name="Van Bel M."/>
            <person name="Meyberg R."/>
            <person name="Vives C."/>
            <person name="Morata J."/>
            <person name="Symeonidi A."/>
            <person name="Hiss M."/>
            <person name="Muchero W."/>
            <person name="Kamisugi Y."/>
            <person name="Saleh O."/>
            <person name="Blanc G."/>
            <person name="Decker E.L."/>
            <person name="van Gessel N."/>
            <person name="Grimwood J."/>
            <person name="Hayes R.D."/>
            <person name="Graham S.W."/>
            <person name="Gunter L.E."/>
            <person name="McDaniel S.F."/>
            <person name="Hoernstein S.N.W."/>
            <person name="Larsson A."/>
            <person name="Li F.W."/>
            <person name="Perroud P.F."/>
            <person name="Phillips J."/>
            <person name="Ranjan P."/>
            <person name="Rokshar D.S."/>
            <person name="Rothfels C.J."/>
            <person name="Schneider L."/>
            <person name="Shu S."/>
            <person name="Stevenson D.W."/>
            <person name="Thummler F."/>
            <person name="Tillich M."/>
            <person name="Villarreal Aguilar J.C."/>
            <person name="Widiez T."/>
            <person name="Wong G.K."/>
            <person name="Wymore A."/>
            <person name="Zhang Y."/>
            <person name="Zimmer A.D."/>
            <person name="Quatrano R.S."/>
            <person name="Mayer K.F.X."/>
            <person name="Goodstein D."/>
            <person name="Casacuberta J.M."/>
            <person name="Vandepoele K."/>
            <person name="Reski R."/>
            <person name="Cuming A.C."/>
            <person name="Tuskan G.A."/>
            <person name="Maumus F."/>
            <person name="Salse J."/>
            <person name="Schmutz J."/>
            <person name="Rensing S.A."/>
        </authorList>
    </citation>
    <scope>NUCLEOTIDE SEQUENCE [LARGE SCALE GENOMIC DNA]</scope>
    <source>
        <strain evidence="3 4">cv. Gransden 2004</strain>
    </source>
</reference>
<evidence type="ECO:0000256" key="1">
    <source>
        <dbReference type="SAM" id="Phobius"/>
    </source>
</evidence>
<dbReference type="PaxDb" id="3218-PP1S268_86V6.1"/>
<protein>
    <submittedName>
        <fullName evidence="2 3">Uncharacterized protein</fullName>
    </submittedName>
</protein>
<feature type="transmembrane region" description="Helical" evidence="1">
    <location>
        <begin position="188"/>
        <end position="206"/>
    </location>
</feature>
<dbReference type="PANTHER" id="PTHR34809">
    <property type="entry name" value="MALTOSE EXCESS PROTEIN 1, CHLOROPLASTIC-RELATED"/>
    <property type="match status" value="1"/>
</dbReference>
<dbReference type="EMBL" id="ABEU02000024">
    <property type="protein sequence ID" value="PNR27891.1"/>
    <property type="molecule type" value="Genomic_DNA"/>
</dbReference>
<proteinExistence type="predicted"/>
<dbReference type="EnsemblPlants" id="Pp3c24_890V3.1">
    <property type="protein sequence ID" value="Pp3c24_890V3.1"/>
    <property type="gene ID" value="Pp3c24_890"/>
</dbReference>
<feature type="transmembrane region" description="Helical" evidence="1">
    <location>
        <begin position="69"/>
        <end position="87"/>
    </location>
</feature>
<dbReference type="OrthoDB" id="8048523at2759"/>
<keyword evidence="4" id="KW-1185">Reference proteome</keyword>
<dbReference type="Gramene" id="Pp3c24_890V3.2">
    <property type="protein sequence ID" value="Pp3c24_890V3.2"/>
    <property type="gene ID" value="Pp3c24_890"/>
</dbReference>
<feature type="transmembrane region" description="Helical" evidence="1">
    <location>
        <begin position="284"/>
        <end position="301"/>
    </location>
</feature>
<feature type="transmembrane region" description="Helical" evidence="1">
    <location>
        <begin position="218"/>
        <end position="236"/>
    </location>
</feature>
<keyword evidence="1" id="KW-0472">Membrane</keyword>
<organism evidence="2">
    <name type="scientific">Physcomitrium patens</name>
    <name type="common">Spreading-leaved earth moss</name>
    <name type="synonym">Physcomitrella patens</name>
    <dbReference type="NCBI Taxonomy" id="3218"/>
    <lineage>
        <taxon>Eukaryota</taxon>
        <taxon>Viridiplantae</taxon>
        <taxon>Streptophyta</taxon>
        <taxon>Embryophyta</taxon>
        <taxon>Bryophyta</taxon>
        <taxon>Bryophytina</taxon>
        <taxon>Bryopsida</taxon>
        <taxon>Funariidae</taxon>
        <taxon>Funariales</taxon>
        <taxon>Funariaceae</taxon>
        <taxon>Physcomitrium</taxon>
    </lineage>
</organism>
<dbReference type="EnsemblPlants" id="Pp3c24_890V3.2">
    <property type="protein sequence ID" value="Pp3c24_890V3.2"/>
    <property type="gene ID" value="Pp3c24_890"/>
</dbReference>
<dbReference type="PANTHER" id="PTHR34809:SF1">
    <property type="entry name" value="MALTOSE EXCESS PROTEIN 1, CHLOROPLASTIC-RELATED"/>
    <property type="match status" value="1"/>
</dbReference>
<evidence type="ECO:0000313" key="3">
    <source>
        <dbReference type="EnsemblPlants" id="Pp3c24_890V3.1"/>
    </source>
</evidence>